<feature type="coiled-coil region" evidence="1">
    <location>
        <begin position="7"/>
        <end position="41"/>
    </location>
</feature>
<organism evidence="2 3">
    <name type="scientific">Septoria linicola</name>
    <dbReference type="NCBI Taxonomy" id="215465"/>
    <lineage>
        <taxon>Eukaryota</taxon>
        <taxon>Fungi</taxon>
        <taxon>Dikarya</taxon>
        <taxon>Ascomycota</taxon>
        <taxon>Pezizomycotina</taxon>
        <taxon>Dothideomycetes</taxon>
        <taxon>Dothideomycetidae</taxon>
        <taxon>Mycosphaerellales</taxon>
        <taxon>Mycosphaerellaceae</taxon>
        <taxon>Septoria</taxon>
    </lineage>
</organism>
<dbReference type="EMBL" id="CP099426">
    <property type="protein sequence ID" value="USW57204.1"/>
    <property type="molecule type" value="Genomic_DNA"/>
</dbReference>
<evidence type="ECO:0000313" key="2">
    <source>
        <dbReference type="EMBL" id="USW57204.1"/>
    </source>
</evidence>
<evidence type="ECO:0000313" key="3">
    <source>
        <dbReference type="Proteomes" id="UP001056384"/>
    </source>
</evidence>
<sequence>MDVSTKIAQLREEIASLRWMNESLEKENVRLQSELDHMTQQDNYTEIGTAEHHGQSSQFNTTLDYWRDREQAELDPEGIWRDDSFNDSGWDEEINDQIANEHEEDTEDYAEVEPEIVPATINHWDFDHDKANCEEWDPDLLKPKPDNLICIACLDWEAEQKAIKEELSTDAQEVSIDRDFYDTPAAVVWLPWEDQYSAIHKAHQIAKQAFWYAYRHHWPVRREQGEVWPSCVHAGPCG</sequence>
<dbReference type="AlphaFoldDB" id="A0A9Q9AY39"/>
<keyword evidence="3" id="KW-1185">Reference proteome</keyword>
<gene>
    <name evidence="2" type="ORF">Slin15195_G105230</name>
</gene>
<protein>
    <submittedName>
        <fullName evidence="2">Uncharacterized protein</fullName>
    </submittedName>
</protein>
<accession>A0A9Q9AY39</accession>
<dbReference type="Proteomes" id="UP001056384">
    <property type="component" value="Chromosome 9"/>
</dbReference>
<keyword evidence="1" id="KW-0175">Coiled coil</keyword>
<reference evidence="2" key="1">
    <citation type="submission" date="2022-06" db="EMBL/GenBank/DDBJ databases">
        <title>Complete genome sequences of two strains of the flax pathogen Septoria linicola.</title>
        <authorList>
            <person name="Lapalu N."/>
            <person name="Simon A."/>
            <person name="Demenou B."/>
            <person name="Paumier D."/>
            <person name="Guillot M.-P."/>
            <person name="Gout L."/>
            <person name="Valade R."/>
        </authorList>
    </citation>
    <scope>NUCLEOTIDE SEQUENCE</scope>
    <source>
        <strain evidence="2">SE15195</strain>
    </source>
</reference>
<name>A0A9Q9AY39_9PEZI</name>
<evidence type="ECO:0000256" key="1">
    <source>
        <dbReference type="SAM" id="Coils"/>
    </source>
</evidence>
<proteinExistence type="predicted"/>